<sequence length="312" mass="34435">MIAILMAYSFHLPITLGNHDRAIANQADLIGTWDITLDMNGKPAPSWLEVKLSGIRTLVGHFVGNDGSARPISKVTFDNGKFGFSIPPQWQMANNDLVLEGELVDGKIKGTITYPDQKKYSFVGERAPRLVRDKAPKWGKSIALFNGKDLAGWHADKTQNQWTVKDGVLSSPKSGANLISDAKFEDFKLIVEFRYPEGSNSGIYLRGRYEVQIEDSKTDYPSSVYFGGIYGFLTPNEMVKKSPGEWQKFEITLIGRRVTIVANGKTIICDQIIPGITGGALDSQEGLPGPIMIQGDHGPVEFRKIELIPGTY</sequence>
<keyword evidence="3" id="KW-1185">Reference proteome</keyword>
<gene>
    <name evidence="2" type="ORF">C943_00122</name>
</gene>
<keyword evidence="2" id="KW-0378">Hydrolase</keyword>
<dbReference type="Proteomes" id="UP000010953">
    <property type="component" value="Unassembled WGS sequence"/>
</dbReference>
<dbReference type="eggNOG" id="COG1413">
    <property type="taxonomic scope" value="Bacteria"/>
</dbReference>
<protein>
    <submittedName>
        <fullName evidence="2">Large multifunctional protein-putative glycosyl hydrolase</fullName>
    </submittedName>
</protein>
<dbReference type="Gene3D" id="2.60.120.560">
    <property type="entry name" value="Exo-inulinase, domain 1"/>
    <property type="match status" value="1"/>
</dbReference>
<dbReference type="InterPro" id="IPR010496">
    <property type="entry name" value="AL/BT2_dom"/>
</dbReference>
<dbReference type="GO" id="GO:0016787">
    <property type="term" value="F:hydrolase activity"/>
    <property type="evidence" value="ECO:0007669"/>
    <property type="project" value="UniProtKB-KW"/>
</dbReference>
<reference evidence="2" key="1">
    <citation type="submission" date="2013-01" db="EMBL/GenBank/DDBJ databases">
        <title>Genome assembly of Mariniradius saccharolyticus AK6.</title>
        <authorList>
            <person name="Vaidya B."/>
            <person name="Khatri I."/>
            <person name="Tanuku N.R.S."/>
            <person name="Subramanian S."/>
            <person name="Pinnaka A."/>
        </authorList>
    </citation>
    <scope>NUCLEOTIDE SEQUENCE [LARGE SCALE GENOMIC DNA]</scope>
    <source>
        <strain evidence="2">AK6</strain>
    </source>
</reference>
<evidence type="ECO:0000313" key="3">
    <source>
        <dbReference type="Proteomes" id="UP000010953"/>
    </source>
</evidence>
<dbReference type="Pfam" id="PF06439">
    <property type="entry name" value="3keto-disac_hyd"/>
    <property type="match status" value="1"/>
</dbReference>
<proteinExistence type="predicted"/>
<dbReference type="AlphaFoldDB" id="M7XKH3"/>
<dbReference type="STRING" id="1239962.C943_00122"/>
<organism evidence="2 3">
    <name type="scientific">Mariniradius saccharolyticus AK6</name>
    <dbReference type="NCBI Taxonomy" id="1239962"/>
    <lineage>
        <taxon>Bacteria</taxon>
        <taxon>Pseudomonadati</taxon>
        <taxon>Bacteroidota</taxon>
        <taxon>Cytophagia</taxon>
        <taxon>Cytophagales</taxon>
        <taxon>Cyclobacteriaceae</taxon>
        <taxon>Mariniradius</taxon>
    </lineage>
</organism>
<name>M7XKH3_9BACT</name>
<dbReference type="EMBL" id="AMZY02000001">
    <property type="protein sequence ID" value="EMS35349.1"/>
    <property type="molecule type" value="Genomic_DNA"/>
</dbReference>
<feature type="domain" description="3-keto-alpha-glucoside-1,2-lyase/3-keto-2-hydroxy-glucal hydratase" evidence="1">
    <location>
        <begin position="141"/>
        <end position="307"/>
    </location>
</feature>
<evidence type="ECO:0000259" key="1">
    <source>
        <dbReference type="Pfam" id="PF06439"/>
    </source>
</evidence>
<dbReference type="InParanoid" id="M7XKH3"/>
<comment type="caution">
    <text evidence="2">The sequence shown here is derived from an EMBL/GenBank/DDBJ whole genome shotgun (WGS) entry which is preliminary data.</text>
</comment>
<evidence type="ECO:0000313" key="2">
    <source>
        <dbReference type="EMBL" id="EMS35349.1"/>
    </source>
</evidence>
<accession>M7XKH3</accession>